<dbReference type="PROSITE" id="PS50082">
    <property type="entry name" value="WD_REPEATS_2"/>
    <property type="match status" value="1"/>
</dbReference>
<evidence type="ECO:0000313" key="4">
    <source>
        <dbReference type="EMBL" id="OAJ36899.1"/>
    </source>
</evidence>
<protein>
    <submittedName>
        <fullName evidence="4">Uncharacterized protein</fullName>
    </submittedName>
</protein>
<evidence type="ECO:0000256" key="2">
    <source>
        <dbReference type="ARBA" id="ARBA00022737"/>
    </source>
</evidence>
<dbReference type="SUPFAM" id="SSF50978">
    <property type="entry name" value="WD40 repeat-like"/>
    <property type="match status" value="1"/>
</dbReference>
<dbReference type="AlphaFoldDB" id="A0A177WA04"/>
<proteinExistence type="predicted"/>
<dbReference type="EMBL" id="DS022300">
    <property type="protein sequence ID" value="OAJ36899.1"/>
    <property type="molecule type" value="Genomic_DNA"/>
</dbReference>
<organism evidence="4 5">
    <name type="scientific">Batrachochytrium dendrobatidis (strain JEL423)</name>
    <dbReference type="NCBI Taxonomy" id="403673"/>
    <lineage>
        <taxon>Eukaryota</taxon>
        <taxon>Fungi</taxon>
        <taxon>Fungi incertae sedis</taxon>
        <taxon>Chytridiomycota</taxon>
        <taxon>Chytridiomycota incertae sedis</taxon>
        <taxon>Chytridiomycetes</taxon>
        <taxon>Rhizophydiales</taxon>
        <taxon>Rhizophydiales incertae sedis</taxon>
        <taxon>Batrachochytrium</taxon>
    </lineage>
</organism>
<gene>
    <name evidence="4" type="ORF">BDEG_21006</name>
</gene>
<dbReference type="FunFam" id="2.130.10.10:FF:002840">
    <property type="entry name" value="Uncharacterized protein"/>
    <property type="match status" value="1"/>
</dbReference>
<evidence type="ECO:0000256" key="3">
    <source>
        <dbReference type="PROSITE-ProRule" id="PRU00221"/>
    </source>
</evidence>
<dbReference type="InterPro" id="IPR001680">
    <property type="entry name" value="WD40_rpt"/>
</dbReference>
<keyword evidence="2" id="KW-0677">Repeat</keyword>
<sequence>MSQLDKCQICTHATKSLAYTAFDVRWIPNSPRFVILGQLPRGSGILEVCQLQNGSIVKQQEIEKPHAFKCATFGASSLTTRHLATGDFGGRLSMWDLERTEMPIYSAVAHSEIVNCIDGCGGIGIQAGPPELVTGSRDGSVKVWDIRQRDKPVARIAPAEGEPIIDTWTVAFGNSYNDEERSVCAGYENGDVKMFDLRAMKVLWETNLKNGVCSVEFDRRDIKMNKLVVAGLESKIHVFDLKTHHPKEGFASVTQKSTETTTIWTVRHLPQNRDVFMTSGGSGDINLYRYKYPERRSAKNKDDQDVGVPGTVELLQHAQVAEQPVAAFDWSPDKLGLYVFAGFDQSVRVGFVSKLSQY</sequence>
<accession>A0A177WA04</accession>
<dbReference type="Proteomes" id="UP000077115">
    <property type="component" value="Unassembled WGS sequence"/>
</dbReference>
<dbReference type="Pfam" id="PF00400">
    <property type="entry name" value="WD40"/>
    <property type="match status" value="1"/>
</dbReference>
<dbReference type="eggNOG" id="ENOG502QRKB">
    <property type="taxonomic scope" value="Eukaryota"/>
</dbReference>
<keyword evidence="1 3" id="KW-0853">WD repeat</keyword>
<dbReference type="InterPro" id="IPR019775">
    <property type="entry name" value="WD40_repeat_CS"/>
</dbReference>
<dbReference type="VEuPathDB" id="FungiDB:BDEG_21006"/>
<dbReference type="STRING" id="403673.A0A177WA04"/>
<dbReference type="PROSITE" id="PS00678">
    <property type="entry name" value="WD_REPEATS_1"/>
    <property type="match status" value="1"/>
</dbReference>
<reference evidence="4 5" key="1">
    <citation type="submission" date="2006-10" db="EMBL/GenBank/DDBJ databases">
        <title>The Genome Sequence of Batrachochytrium dendrobatidis JEL423.</title>
        <authorList>
            <consortium name="The Broad Institute Genome Sequencing Platform"/>
            <person name="Birren B."/>
            <person name="Lander E."/>
            <person name="Galagan J."/>
            <person name="Cuomo C."/>
            <person name="Devon K."/>
            <person name="Jaffe D."/>
            <person name="Butler J."/>
            <person name="Alvarez P."/>
            <person name="Gnerre S."/>
            <person name="Grabherr M."/>
            <person name="Kleber M."/>
            <person name="Mauceli E."/>
            <person name="Brockman W."/>
            <person name="Young S."/>
            <person name="LaButti K."/>
            <person name="Sykes S."/>
            <person name="DeCaprio D."/>
            <person name="Crawford M."/>
            <person name="Koehrsen M."/>
            <person name="Engels R."/>
            <person name="Montgomery P."/>
            <person name="Pearson M."/>
            <person name="Howarth C."/>
            <person name="Larson L."/>
            <person name="White J."/>
            <person name="O'Leary S."/>
            <person name="Kodira C."/>
            <person name="Zeng Q."/>
            <person name="Yandava C."/>
            <person name="Alvarado L."/>
            <person name="Longcore J."/>
            <person name="James T."/>
        </authorList>
    </citation>
    <scope>NUCLEOTIDE SEQUENCE [LARGE SCALE GENOMIC DNA]</scope>
    <source>
        <strain evidence="4 5">JEL423</strain>
    </source>
</reference>
<dbReference type="SMART" id="SM00320">
    <property type="entry name" value="WD40"/>
    <property type="match status" value="4"/>
</dbReference>
<evidence type="ECO:0000313" key="5">
    <source>
        <dbReference type="Proteomes" id="UP000077115"/>
    </source>
</evidence>
<evidence type="ECO:0000256" key="1">
    <source>
        <dbReference type="ARBA" id="ARBA00022574"/>
    </source>
</evidence>
<name>A0A177WA04_BATDL</name>
<dbReference type="OrthoDB" id="427795at2759"/>
<dbReference type="InterPro" id="IPR015943">
    <property type="entry name" value="WD40/YVTN_repeat-like_dom_sf"/>
</dbReference>
<dbReference type="InterPro" id="IPR036322">
    <property type="entry name" value="WD40_repeat_dom_sf"/>
</dbReference>
<feature type="repeat" description="WD" evidence="3">
    <location>
        <begin position="132"/>
        <end position="154"/>
    </location>
</feature>
<dbReference type="PANTHER" id="PTHR10971">
    <property type="entry name" value="MRNA EXPORT FACTOR AND BUB3"/>
    <property type="match status" value="1"/>
</dbReference>
<dbReference type="Gene3D" id="2.130.10.10">
    <property type="entry name" value="YVTN repeat-like/Quinoprotein amine dehydrogenase"/>
    <property type="match status" value="1"/>
</dbReference>
<reference evidence="4 5" key="2">
    <citation type="submission" date="2016-05" db="EMBL/GenBank/DDBJ databases">
        <title>Lineage-specific infection strategies underlie the spectrum of fungal disease in amphibians.</title>
        <authorList>
            <person name="Cuomo C.A."/>
            <person name="Farrer R.A."/>
            <person name="James T."/>
            <person name="Longcore J."/>
            <person name="Birren B."/>
        </authorList>
    </citation>
    <scope>NUCLEOTIDE SEQUENCE [LARGE SCALE GENOMIC DNA]</scope>
    <source>
        <strain evidence="4 5">JEL423</strain>
    </source>
</reference>